<evidence type="ECO:0000256" key="1">
    <source>
        <dbReference type="ARBA" id="ARBA00022729"/>
    </source>
</evidence>
<feature type="compositionally biased region" description="Polar residues" evidence="6">
    <location>
        <begin position="29"/>
        <end position="43"/>
    </location>
</feature>
<dbReference type="PROSITE" id="PS51257">
    <property type="entry name" value="PROKAR_LIPOPROTEIN"/>
    <property type="match status" value="1"/>
</dbReference>
<dbReference type="InterPro" id="IPR034718">
    <property type="entry name" value="RlpA"/>
</dbReference>
<keyword evidence="4 8" id="KW-0449">Lipoprotein</keyword>
<keyword evidence="4" id="KW-1003">Cell membrane</keyword>
<dbReference type="Pfam" id="PF03330">
    <property type="entry name" value="DPBB_1"/>
    <property type="match status" value="1"/>
</dbReference>
<dbReference type="Gene3D" id="2.40.40.10">
    <property type="entry name" value="RlpA-like domain"/>
    <property type="match status" value="1"/>
</dbReference>
<dbReference type="GO" id="GO:0042834">
    <property type="term" value="F:peptidoglycan binding"/>
    <property type="evidence" value="ECO:0007669"/>
    <property type="project" value="InterPro"/>
</dbReference>
<dbReference type="OrthoDB" id="9779128at2"/>
<evidence type="ECO:0000256" key="3">
    <source>
        <dbReference type="ARBA" id="ARBA00023316"/>
    </source>
</evidence>
<dbReference type="GO" id="GO:0005886">
    <property type="term" value="C:plasma membrane"/>
    <property type="evidence" value="ECO:0007669"/>
    <property type="project" value="UniProtKB-SubCell"/>
</dbReference>
<dbReference type="PANTHER" id="PTHR34183">
    <property type="entry name" value="ENDOLYTIC PEPTIDOGLYCAN TRANSGLYCOSYLASE RLPA"/>
    <property type="match status" value="1"/>
</dbReference>
<name>Q3SM32_THIDA</name>
<dbReference type="SMR" id="Q3SM32"/>
<protein>
    <recommendedName>
        <fullName evidence="4">Endolytic peptidoglycan transglycosylase RlpA</fullName>
        <ecNumber evidence="4">4.2.2.-</ecNumber>
    </recommendedName>
</protein>
<comment type="similarity">
    <text evidence="4 5">Belongs to the RlpA family.</text>
</comment>
<dbReference type="NCBIfam" id="TIGR00413">
    <property type="entry name" value="rlpA"/>
    <property type="match status" value="1"/>
</dbReference>
<dbReference type="PANTHER" id="PTHR34183:SF1">
    <property type="entry name" value="ENDOLYTIC PEPTIDOGLYCAN TRANSGLYCOSYLASE RLPA"/>
    <property type="match status" value="1"/>
</dbReference>
<accession>Q3SM32</accession>
<keyword evidence="3 4" id="KW-0961">Cell wall biogenesis/degradation</keyword>
<comment type="subcellular location">
    <subcellularLocation>
        <location evidence="4">Cell membrane</location>
        <topology evidence="4">Lipid-anchor</topology>
    </subcellularLocation>
</comment>
<keyword evidence="4" id="KW-0472">Membrane</keyword>
<dbReference type="HAMAP" id="MF_02071">
    <property type="entry name" value="RlpA"/>
    <property type="match status" value="1"/>
</dbReference>
<keyword evidence="9" id="KW-1185">Reference proteome</keyword>
<dbReference type="HOGENOM" id="CLU_042923_3_2_4"/>
<dbReference type="Pfam" id="PF05036">
    <property type="entry name" value="SPOR"/>
    <property type="match status" value="1"/>
</dbReference>
<evidence type="ECO:0000256" key="6">
    <source>
        <dbReference type="SAM" id="MobiDB-lite"/>
    </source>
</evidence>
<proteinExistence type="inferred from homology"/>
<evidence type="ECO:0000313" key="8">
    <source>
        <dbReference type="EMBL" id="AAZ96218.1"/>
    </source>
</evidence>
<evidence type="ECO:0000256" key="2">
    <source>
        <dbReference type="ARBA" id="ARBA00023239"/>
    </source>
</evidence>
<dbReference type="AlphaFoldDB" id="Q3SM32"/>
<dbReference type="Proteomes" id="UP000008291">
    <property type="component" value="Chromosome"/>
</dbReference>
<dbReference type="InterPro" id="IPR036680">
    <property type="entry name" value="SPOR-like_sf"/>
</dbReference>
<evidence type="ECO:0000313" key="9">
    <source>
        <dbReference type="Proteomes" id="UP000008291"/>
    </source>
</evidence>
<comment type="function">
    <text evidence="4">Lytic transglycosylase with a strong preference for naked glycan strands that lack stem peptides.</text>
</comment>
<sequence>MKILLMSGAAALALTLAGCGTTPPARQTPPVQTPTEQAPNKTSKAGGYYLDDGPEANPPPDLDAVPDAVPRAEPLHRFANRTYTALGATYTPMAQRRAYREEGVASWYGRRFHGKKTASGEPYDMYAMTAAHPTLPIPSYARVTSLANGKSVVVRINDRGPFHSKRVIDLSYTAAHKLGYVKQGSARVRVESLDTESEEGDAPGEALLAQGIYLQVGAFSRADNALALLNRLQRELQLDAGLGRVVLKRSLHHVQLGPYPSDAAAKADRARVRERLDLSAVLVRRE</sequence>
<dbReference type="EC" id="4.2.2.-" evidence="4"/>
<evidence type="ECO:0000259" key="7">
    <source>
        <dbReference type="PROSITE" id="PS51724"/>
    </source>
</evidence>
<gene>
    <name evidence="4" type="primary">rlpA</name>
    <name evidence="8" type="ordered locus">Tbd_0265</name>
</gene>
<dbReference type="GO" id="GO:0000270">
    <property type="term" value="P:peptidoglycan metabolic process"/>
    <property type="evidence" value="ECO:0007669"/>
    <property type="project" value="UniProtKB-UniRule"/>
</dbReference>
<dbReference type="InterPro" id="IPR009009">
    <property type="entry name" value="RlpA-like_DPBB"/>
</dbReference>
<dbReference type="CDD" id="cd22268">
    <property type="entry name" value="DPBB_RlpA-like"/>
    <property type="match status" value="1"/>
</dbReference>
<dbReference type="FunFam" id="2.40.40.10:FF:000003">
    <property type="entry name" value="Endolytic peptidoglycan transglycosylase RlpA"/>
    <property type="match status" value="1"/>
</dbReference>
<evidence type="ECO:0000256" key="5">
    <source>
        <dbReference type="RuleBase" id="RU003495"/>
    </source>
</evidence>
<dbReference type="STRING" id="292415.Tbd_0265"/>
<keyword evidence="2 4" id="KW-0456">Lyase</keyword>
<dbReference type="GO" id="GO:0071555">
    <property type="term" value="P:cell wall organization"/>
    <property type="evidence" value="ECO:0007669"/>
    <property type="project" value="UniProtKB-KW"/>
</dbReference>
<feature type="region of interest" description="Disordered" evidence="6">
    <location>
        <begin position="20"/>
        <end position="67"/>
    </location>
</feature>
<dbReference type="SUPFAM" id="SSF50685">
    <property type="entry name" value="Barwin-like endoglucanases"/>
    <property type="match status" value="1"/>
</dbReference>
<dbReference type="eggNOG" id="COG0797">
    <property type="taxonomic scope" value="Bacteria"/>
</dbReference>
<dbReference type="RefSeq" id="WP_011310778.1">
    <property type="nucleotide sequence ID" value="NC_007404.1"/>
</dbReference>
<dbReference type="Gene3D" id="3.30.70.1070">
    <property type="entry name" value="Sporulation related repeat"/>
    <property type="match status" value="1"/>
</dbReference>
<dbReference type="GO" id="GO:0008932">
    <property type="term" value="F:lytic endotransglycosylase activity"/>
    <property type="evidence" value="ECO:0007669"/>
    <property type="project" value="UniProtKB-UniRule"/>
</dbReference>
<keyword evidence="1" id="KW-0732">Signal</keyword>
<keyword evidence="4" id="KW-0564">Palmitate</keyword>
<dbReference type="KEGG" id="tbd:Tbd_0265"/>
<dbReference type="InterPro" id="IPR012997">
    <property type="entry name" value="RplA"/>
</dbReference>
<evidence type="ECO:0000256" key="4">
    <source>
        <dbReference type="HAMAP-Rule" id="MF_02071"/>
    </source>
</evidence>
<dbReference type="SUPFAM" id="SSF110997">
    <property type="entry name" value="Sporulation related repeat"/>
    <property type="match status" value="1"/>
</dbReference>
<organism evidence="8 9">
    <name type="scientific">Thiobacillus denitrificans (strain ATCC 25259 / T1)</name>
    <dbReference type="NCBI Taxonomy" id="292415"/>
    <lineage>
        <taxon>Bacteria</taxon>
        <taxon>Pseudomonadati</taxon>
        <taxon>Pseudomonadota</taxon>
        <taxon>Betaproteobacteria</taxon>
        <taxon>Nitrosomonadales</taxon>
        <taxon>Thiobacillaceae</taxon>
        <taxon>Thiobacillus</taxon>
    </lineage>
</organism>
<feature type="domain" description="SPOR" evidence="7">
    <location>
        <begin position="206"/>
        <end position="285"/>
    </location>
</feature>
<dbReference type="EMBL" id="CP000116">
    <property type="protein sequence ID" value="AAZ96218.1"/>
    <property type="molecule type" value="Genomic_DNA"/>
</dbReference>
<dbReference type="PROSITE" id="PS51724">
    <property type="entry name" value="SPOR"/>
    <property type="match status" value="1"/>
</dbReference>
<reference evidence="8 9" key="1">
    <citation type="journal article" date="2006" name="J. Bacteriol.">
        <title>The genome sequence of the obligately chemolithoautotrophic, facultatively anaerobic bacterium Thiobacillus denitrificans.</title>
        <authorList>
            <person name="Beller H.R."/>
            <person name="Chain P.S."/>
            <person name="Letain T.E."/>
            <person name="Chakicherla A."/>
            <person name="Larimer F.W."/>
            <person name="Richardson P.M."/>
            <person name="Coleman M.A."/>
            <person name="Wood A.P."/>
            <person name="Kelly D.P."/>
        </authorList>
    </citation>
    <scope>NUCLEOTIDE SEQUENCE [LARGE SCALE GENOMIC DNA]</scope>
    <source>
        <strain evidence="8 9">ATCC 25259</strain>
    </source>
</reference>
<dbReference type="InterPro" id="IPR036908">
    <property type="entry name" value="RlpA-like_sf"/>
</dbReference>
<dbReference type="InterPro" id="IPR007730">
    <property type="entry name" value="SPOR-like_dom"/>
</dbReference>